<evidence type="ECO:0000256" key="2">
    <source>
        <dbReference type="ARBA" id="ARBA00010065"/>
    </source>
</evidence>
<dbReference type="PROSITE" id="PS50263">
    <property type="entry name" value="CN_HYDROLASE"/>
    <property type="match status" value="1"/>
</dbReference>
<keyword evidence="3 9" id="KW-1003">Cell membrane</keyword>
<feature type="transmembrane region" description="Helical" evidence="9">
    <location>
        <begin position="7"/>
        <end position="25"/>
    </location>
</feature>
<dbReference type="Pfam" id="PF20154">
    <property type="entry name" value="LNT_N"/>
    <property type="match status" value="1"/>
</dbReference>
<comment type="subcellular location">
    <subcellularLocation>
        <location evidence="1 9">Cell membrane</location>
        <topology evidence="1 9">Multi-pass membrane protein</topology>
    </subcellularLocation>
</comment>
<evidence type="ECO:0000256" key="6">
    <source>
        <dbReference type="ARBA" id="ARBA00022989"/>
    </source>
</evidence>
<evidence type="ECO:0000313" key="11">
    <source>
        <dbReference type="EMBL" id="MBK1814713.1"/>
    </source>
</evidence>
<comment type="caution">
    <text evidence="11">The sequence shown here is derived from an EMBL/GenBank/DDBJ whole genome shotgun (WGS) entry which is preliminary data.</text>
</comment>
<dbReference type="GO" id="GO:0005886">
    <property type="term" value="C:plasma membrane"/>
    <property type="evidence" value="ECO:0007669"/>
    <property type="project" value="UniProtKB-SubCell"/>
</dbReference>
<accession>A0A934QXV5</accession>
<keyword evidence="12" id="KW-1185">Reference proteome</keyword>
<keyword evidence="4 9" id="KW-0808">Transferase</keyword>
<keyword evidence="8 9" id="KW-0012">Acyltransferase</keyword>
<dbReference type="InterPro" id="IPR003010">
    <property type="entry name" value="C-N_Hydrolase"/>
</dbReference>
<evidence type="ECO:0000256" key="4">
    <source>
        <dbReference type="ARBA" id="ARBA00022679"/>
    </source>
</evidence>
<feature type="domain" description="CN hydrolase" evidence="10">
    <location>
        <begin position="225"/>
        <end position="516"/>
    </location>
</feature>
<dbReference type="InterPro" id="IPR036526">
    <property type="entry name" value="C-N_Hydrolase_sf"/>
</dbReference>
<evidence type="ECO:0000256" key="5">
    <source>
        <dbReference type="ARBA" id="ARBA00022692"/>
    </source>
</evidence>
<keyword evidence="5 9" id="KW-0812">Transmembrane</keyword>
<dbReference type="RefSeq" id="WP_200349666.1">
    <property type="nucleotide sequence ID" value="NZ_BAABHZ010000010.1"/>
</dbReference>
<feature type="transmembrane region" description="Helical" evidence="9">
    <location>
        <begin position="56"/>
        <end position="74"/>
    </location>
</feature>
<evidence type="ECO:0000256" key="9">
    <source>
        <dbReference type="HAMAP-Rule" id="MF_01148"/>
    </source>
</evidence>
<gene>
    <name evidence="9 11" type="primary">lnt</name>
    <name evidence="11" type="ORF">JIN84_03755</name>
</gene>
<dbReference type="EMBL" id="JAENIK010000004">
    <property type="protein sequence ID" value="MBK1814713.1"/>
    <property type="molecule type" value="Genomic_DNA"/>
</dbReference>
<dbReference type="InterPro" id="IPR004563">
    <property type="entry name" value="Apolipo_AcylTrfase"/>
</dbReference>
<feature type="transmembrane region" description="Helical" evidence="9">
    <location>
        <begin position="31"/>
        <end position="47"/>
    </location>
</feature>
<evidence type="ECO:0000256" key="3">
    <source>
        <dbReference type="ARBA" id="ARBA00022475"/>
    </source>
</evidence>
<organism evidence="11 12">
    <name type="scientific">Luteolibacter yonseiensis</name>
    <dbReference type="NCBI Taxonomy" id="1144680"/>
    <lineage>
        <taxon>Bacteria</taxon>
        <taxon>Pseudomonadati</taxon>
        <taxon>Verrucomicrobiota</taxon>
        <taxon>Verrucomicrobiia</taxon>
        <taxon>Verrucomicrobiales</taxon>
        <taxon>Verrucomicrobiaceae</taxon>
        <taxon>Luteolibacter</taxon>
    </lineage>
</organism>
<evidence type="ECO:0000313" key="12">
    <source>
        <dbReference type="Proteomes" id="UP000600139"/>
    </source>
</evidence>
<dbReference type="HAMAP" id="MF_01148">
    <property type="entry name" value="Lnt"/>
    <property type="match status" value="1"/>
</dbReference>
<evidence type="ECO:0000256" key="8">
    <source>
        <dbReference type="ARBA" id="ARBA00023315"/>
    </source>
</evidence>
<evidence type="ECO:0000256" key="7">
    <source>
        <dbReference type="ARBA" id="ARBA00023136"/>
    </source>
</evidence>
<feature type="transmembrane region" description="Helical" evidence="9">
    <location>
        <begin position="162"/>
        <end position="181"/>
    </location>
</feature>
<dbReference type="EC" id="2.3.1.269" evidence="9"/>
<feature type="transmembrane region" description="Helical" evidence="9">
    <location>
        <begin position="193"/>
        <end position="211"/>
    </location>
</feature>
<dbReference type="PANTHER" id="PTHR38686:SF1">
    <property type="entry name" value="APOLIPOPROTEIN N-ACYLTRANSFERASE"/>
    <property type="match status" value="1"/>
</dbReference>
<dbReference type="Gene3D" id="3.60.110.10">
    <property type="entry name" value="Carbon-nitrogen hydrolase"/>
    <property type="match status" value="1"/>
</dbReference>
<dbReference type="SUPFAM" id="SSF56317">
    <property type="entry name" value="Carbon-nitrogen hydrolase"/>
    <property type="match status" value="1"/>
</dbReference>
<dbReference type="NCBIfam" id="TIGR00546">
    <property type="entry name" value="lnt"/>
    <property type="match status" value="1"/>
</dbReference>
<feature type="transmembrane region" description="Helical" evidence="9">
    <location>
        <begin position="80"/>
        <end position="100"/>
    </location>
</feature>
<dbReference type="Pfam" id="PF00795">
    <property type="entry name" value="CN_hydrolase"/>
    <property type="match status" value="1"/>
</dbReference>
<reference evidence="11" key="1">
    <citation type="submission" date="2021-01" db="EMBL/GenBank/DDBJ databases">
        <title>Modified the classification status of verrucomicrobia.</title>
        <authorList>
            <person name="Feng X."/>
        </authorList>
    </citation>
    <scope>NUCLEOTIDE SEQUENCE</scope>
    <source>
        <strain evidence="11">JCM 18052</strain>
    </source>
</reference>
<comment type="catalytic activity">
    <reaction evidence="9">
        <text>N-terminal S-1,2-diacyl-sn-glyceryl-L-cysteinyl-[lipoprotein] + a glycerophospholipid = N-acyl-S-1,2-diacyl-sn-glyceryl-L-cysteinyl-[lipoprotein] + a 2-acyl-sn-glycero-3-phospholipid + H(+)</text>
        <dbReference type="Rhea" id="RHEA:48228"/>
        <dbReference type="Rhea" id="RHEA-COMP:14681"/>
        <dbReference type="Rhea" id="RHEA-COMP:14684"/>
        <dbReference type="ChEBI" id="CHEBI:15378"/>
        <dbReference type="ChEBI" id="CHEBI:136912"/>
        <dbReference type="ChEBI" id="CHEBI:140656"/>
        <dbReference type="ChEBI" id="CHEBI:140657"/>
        <dbReference type="ChEBI" id="CHEBI:140660"/>
        <dbReference type="EC" id="2.3.1.269"/>
    </reaction>
</comment>
<feature type="transmembrane region" description="Helical" evidence="9">
    <location>
        <begin position="120"/>
        <end position="142"/>
    </location>
</feature>
<comment type="pathway">
    <text evidence="9">Protein modification; lipoprotein biosynthesis (N-acyl transfer).</text>
</comment>
<keyword evidence="6 9" id="KW-1133">Transmembrane helix</keyword>
<evidence type="ECO:0000259" key="10">
    <source>
        <dbReference type="PROSITE" id="PS50263"/>
    </source>
</evidence>
<proteinExistence type="inferred from homology"/>
<comment type="similarity">
    <text evidence="2 9">Belongs to the CN hydrolase family. Apolipoprotein N-acyltransferase subfamily.</text>
</comment>
<dbReference type="CDD" id="cd07571">
    <property type="entry name" value="ALP_N-acyl_transferase"/>
    <property type="match status" value="1"/>
</dbReference>
<name>A0A934QXV5_9BACT</name>
<keyword evidence="7 9" id="KW-0472">Membrane</keyword>
<dbReference type="PANTHER" id="PTHR38686">
    <property type="entry name" value="APOLIPOPROTEIN N-ACYLTRANSFERASE"/>
    <property type="match status" value="1"/>
</dbReference>
<sequence>MTKGSWWMRIAAAVVGGLLVAGAFPPLDFTWLVWIGMMPVLWALWSLEGTHLGRKGFGIGYLAGLAACLVQFNWVASVSWLGAILLPMYLAVYWGLFGIFAAKIGNPWKPGNTAHLVKTAFCHGAVWAGCELLRGWVITGIGWNVLGTTFHDTPVMAQAADIFGVAGLSMVLVFFQAMLVQAAARRSWQGIRVMVRVLALLALYGIFRIHHENKAESLKLKTLLVQLNIPQDAGHMLWTDLETHQGYEDETLKALDALKSPEGRFSPDWPDWVMWPECALTGRILRAPDGDWGTAQINQDTLAQVYSAGPFSLIYGVVELDGEKHGDQLALKDKGNTYNSLAVATPDNDLQTYRKRHLVIFGETVPLIDSVPFLRKIYEQQAGAEYYGSMTPGDSLEPLTLQVGGREIGGIPTVCFEDSVPRLTRKFVRPGPQVIVNVTNDGWFKESAAAEQHFQYARFRAIELRRPMLRSANSGVSAAIDTTGSTKHPVTGKTQILTDENGSHFTRGSLLTELKVPLNPSFSLYAAIGDWGLIGLALLGLFMAIFTKKTEPGTFQESR</sequence>
<evidence type="ECO:0000256" key="1">
    <source>
        <dbReference type="ARBA" id="ARBA00004651"/>
    </source>
</evidence>
<comment type="function">
    <text evidence="9">Catalyzes the phospholipid dependent N-acylation of the N-terminal cysteine of apolipoprotein, the last step in lipoprotein maturation.</text>
</comment>
<dbReference type="InterPro" id="IPR045378">
    <property type="entry name" value="LNT_N"/>
</dbReference>
<protein>
    <recommendedName>
        <fullName evidence="9">Apolipoprotein N-acyltransferase</fullName>
        <shortName evidence="9">ALP N-acyltransferase</shortName>
        <ecNumber evidence="9">2.3.1.269</ecNumber>
    </recommendedName>
</protein>
<dbReference type="Proteomes" id="UP000600139">
    <property type="component" value="Unassembled WGS sequence"/>
</dbReference>
<dbReference type="GO" id="GO:0016410">
    <property type="term" value="F:N-acyltransferase activity"/>
    <property type="evidence" value="ECO:0007669"/>
    <property type="project" value="UniProtKB-UniRule"/>
</dbReference>
<feature type="transmembrane region" description="Helical" evidence="9">
    <location>
        <begin position="522"/>
        <end position="546"/>
    </location>
</feature>
<dbReference type="AlphaFoldDB" id="A0A934QXV5"/>
<dbReference type="GO" id="GO:0042158">
    <property type="term" value="P:lipoprotein biosynthetic process"/>
    <property type="evidence" value="ECO:0007669"/>
    <property type="project" value="UniProtKB-UniRule"/>
</dbReference>